<feature type="region of interest" description="Disordered" evidence="1">
    <location>
        <begin position="1"/>
        <end position="66"/>
    </location>
</feature>
<gene>
    <name evidence="2" type="ORF">SMALB_6172</name>
</gene>
<organism evidence="2 3">
    <name type="scientific">Streptomyces malaysiensis</name>
    <dbReference type="NCBI Taxonomy" id="92644"/>
    <lineage>
        <taxon>Bacteria</taxon>
        <taxon>Bacillati</taxon>
        <taxon>Actinomycetota</taxon>
        <taxon>Actinomycetes</taxon>
        <taxon>Kitasatosporales</taxon>
        <taxon>Streptomycetaceae</taxon>
        <taxon>Streptomyces</taxon>
        <taxon>Streptomyces violaceusniger group</taxon>
    </lineage>
</organism>
<sequence>MNYTRRDGIYSPEFRKGSKARGTSQANRSHLTPADPISPYVYGGSKLSSRPEAPADERPDQPSPKMQEITREAAVHRSLTVHPERRVKSDPLSKAELKPGMWVELRNNSCAKPYTQLGFLAIDRQEFRRLLMWQLHPSGARPHCILGPDDDRSGMPVHDMVVVDHRCLTVQERITLVTFAFQAVWCPKVTEFVIPEESSPPPRKRTKSGKIRVQIK</sequence>
<dbReference type="Proteomes" id="UP000536624">
    <property type="component" value="Unassembled WGS sequence"/>
</dbReference>
<dbReference type="AlphaFoldDB" id="A0A7X6AZS5"/>
<evidence type="ECO:0000313" key="3">
    <source>
        <dbReference type="Proteomes" id="UP000536624"/>
    </source>
</evidence>
<protein>
    <submittedName>
        <fullName evidence="2">Uncharacterized protein</fullName>
    </submittedName>
</protein>
<accession>A0A7X6AZS5</accession>
<name>A0A7X6AZS5_STRMQ</name>
<feature type="compositionally biased region" description="Polar residues" evidence="1">
    <location>
        <begin position="21"/>
        <end position="30"/>
    </location>
</feature>
<feature type="region of interest" description="Disordered" evidence="1">
    <location>
        <begin position="196"/>
        <end position="216"/>
    </location>
</feature>
<feature type="compositionally biased region" description="Basic residues" evidence="1">
    <location>
        <begin position="202"/>
        <end position="216"/>
    </location>
</feature>
<dbReference type="RefSeq" id="WP_167503210.1">
    <property type="nucleotide sequence ID" value="NZ_JAALLH010000001.1"/>
</dbReference>
<feature type="compositionally biased region" description="Basic and acidic residues" evidence="1">
    <location>
        <begin position="1"/>
        <end position="16"/>
    </location>
</feature>
<proteinExistence type="predicted"/>
<comment type="caution">
    <text evidence="2">The sequence shown here is derived from an EMBL/GenBank/DDBJ whole genome shotgun (WGS) entry which is preliminary data.</text>
</comment>
<evidence type="ECO:0000256" key="1">
    <source>
        <dbReference type="SAM" id="MobiDB-lite"/>
    </source>
</evidence>
<dbReference type="EMBL" id="JAALLH010000001">
    <property type="protein sequence ID" value="NIY68090.1"/>
    <property type="molecule type" value="Genomic_DNA"/>
</dbReference>
<reference evidence="2 3" key="1">
    <citation type="submission" date="2020-02" db="EMBL/GenBank/DDBJ databases">
        <title>Streptomyces malaysiensis DSM14702 (JHCC583434, PFL_A843) Genome sequencing and assembly.</title>
        <authorList>
            <person name="Samborskyy M."/>
        </authorList>
    </citation>
    <scope>NUCLEOTIDE SEQUENCE [LARGE SCALE GENOMIC DNA]</scope>
    <source>
        <strain evidence="2 3">DSM 14702</strain>
    </source>
</reference>
<evidence type="ECO:0000313" key="2">
    <source>
        <dbReference type="EMBL" id="NIY68090.1"/>
    </source>
</evidence>